<comment type="caution">
    <text evidence="2">The sequence shown here is derived from an EMBL/GenBank/DDBJ whole genome shotgun (WGS) entry which is preliminary data.</text>
</comment>
<evidence type="ECO:0000256" key="1">
    <source>
        <dbReference type="SAM" id="MobiDB-lite"/>
    </source>
</evidence>
<sequence length="324" mass="32053">MDRLIAPNTVPTGSGDAAPATGTPGQATDGNPATNVPATRFPSYAFNAIQEELVAAILAGGLTLDRTNNGQLAAAIKAIAQKQISGVVGVARNLLILVPTAATSTTVTADEVITETALGGLRYCVKSLNAALDLTKTGIGGMDTGAAPANGAIAVYAATNPSTGASGVFAVNATSVLAPEVYGGANAPAGYTSTALVSILRTNASGQIIPCLARYRSVSIAAISLATFTTIPASPTALPISNVSPNVKSLSVASQTSTGANSAANFTLSASAGGIGGASYFAPIANSLNPDTKPVPLQSSASIYYSGTVTGSISCGLTYTGYTF</sequence>
<dbReference type="RefSeq" id="WP_150721669.1">
    <property type="nucleotide sequence ID" value="NZ_CABPRV010000005.1"/>
</dbReference>
<dbReference type="Proteomes" id="UP000366065">
    <property type="component" value="Unassembled WGS sequence"/>
</dbReference>
<name>A0ABY6W364_9BURK</name>
<organism evidence="2 3">
    <name type="scientific">Pandoraea capi</name>
    <dbReference type="NCBI Taxonomy" id="2508286"/>
    <lineage>
        <taxon>Bacteria</taxon>
        <taxon>Pseudomonadati</taxon>
        <taxon>Pseudomonadota</taxon>
        <taxon>Betaproteobacteria</taxon>
        <taxon>Burkholderiales</taxon>
        <taxon>Burkholderiaceae</taxon>
        <taxon>Pandoraea</taxon>
    </lineage>
</organism>
<feature type="region of interest" description="Disordered" evidence="1">
    <location>
        <begin position="1"/>
        <end position="36"/>
    </location>
</feature>
<keyword evidence="3" id="KW-1185">Reference proteome</keyword>
<proteinExistence type="predicted"/>
<reference evidence="2 3" key="1">
    <citation type="submission" date="2019-08" db="EMBL/GenBank/DDBJ databases">
        <authorList>
            <person name="Peeters C."/>
        </authorList>
    </citation>
    <scope>NUCLEOTIDE SEQUENCE [LARGE SCALE GENOMIC DNA]</scope>
    <source>
        <strain evidence="2 3">LMG 20602</strain>
    </source>
</reference>
<protein>
    <recommendedName>
        <fullName evidence="4">Phage tail protein</fullName>
    </recommendedName>
</protein>
<dbReference type="EMBL" id="CABPRV010000005">
    <property type="protein sequence ID" value="VVE13160.1"/>
    <property type="molecule type" value="Genomic_DNA"/>
</dbReference>
<gene>
    <name evidence="2" type="ORF">PCA20602_02742</name>
</gene>
<evidence type="ECO:0000313" key="3">
    <source>
        <dbReference type="Proteomes" id="UP000366065"/>
    </source>
</evidence>
<evidence type="ECO:0008006" key="4">
    <source>
        <dbReference type="Google" id="ProtNLM"/>
    </source>
</evidence>
<evidence type="ECO:0000313" key="2">
    <source>
        <dbReference type="EMBL" id="VVE13160.1"/>
    </source>
</evidence>
<feature type="compositionally biased region" description="Low complexity" evidence="1">
    <location>
        <begin position="11"/>
        <end position="30"/>
    </location>
</feature>
<accession>A0ABY6W364</accession>